<dbReference type="EMBL" id="CP036425">
    <property type="protein sequence ID" value="QDU35325.1"/>
    <property type="molecule type" value="Genomic_DNA"/>
</dbReference>
<dbReference type="InterPro" id="IPR034660">
    <property type="entry name" value="DinB/YfiT-like"/>
</dbReference>
<name>A0A517YYN9_9BACT</name>
<dbReference type="Pfam" id="PF07606">
    <property type="entry name" value="DUF1569"/>
    <property type="match status" value="1"/>
</dbReference>
<proteinExistence type="predicted"/>
<dbReference type="RefSeq" id="WP_145080499.1">
    <property type="nucleotide sequence ID" value="NZ_CP036425.1"/>
</dbReference>
<dbReference type="Proteomes" id="UP000317369">
    <property type="component" value="Chromosome"/>
</dbReference>
<reference evidence="1 2" key="1">
    <citation type="submission" date="2019-02" db="EMBL/GenBank/DDBJ databases">
        <title>Deep-cultivation of Planctomycetes and their phenomic and genomic characterization uncovers novel biology.</title>
        <authorList>
            <person name="Wiegand S."/>
            <person name="Jogler M."/>
            <person name="Boedeker C."/>
            <person name="Pinto D."/>
            <person name="Vollmers J."/>
            <person name="Rivas-Marin E."/>
            <person name="Kohn T."/>
            <person name="Peeters S.H."/>
            <person name="Heuer A."/>
            <person name="Rast P."/>
            <person name="Oberbeckmann S."/>
            <person name="Bunk B."/>
            <person name="Jeske O."/>
            <person name="Meyerdierks A."/>
            <person name="Storesund J.E."/>
            <person name="Kallscheuer N."/>
            <person name="Luecker S."/>
            <person name="Lage O.M."/>
            <person name="Pohl T."/>
            <person name="Merkel B.J."/>
            <person name="Hornburger P."/>
            <person name="Mueller R.-W."/>
            <person name="Bruemmer F."/>
            <person name="Labrenz M."/>
            <person name="Spormann A.M."/>
            <person name="Op den Camp H."/>
            <person name="Overmann J."/>
            <person name="Amann R."/>
            <person name="Jetten M.S.M."/>
            <person name="Mascher T."/>
            <person name="Medema M.H."/>
            <person name="Devos D.P."/>
            <person name="Kaster A.-K."/>
            <person name="Ovreas L."/>
            <person name="Rohde M."/>
            <person name="Galperin M.Y."/>
            <person name="Jogler C."/>
        </authorList>
    </citation>
    <scope>NUCLEOTIDE SEQUENCE [LARGE SCALE GENOMIC DNA]</scope>
    <source>
        <strain evidence="1 2">KS4</strain>
    </source>
</reference>
<protein>
    <recommendedName>
        <fullName evidence="3">DUF1569 domain-containing protein</fullName>
    </recommendedName>
</protein>
<keyword evidence="2" id="KW-1185">Reference proteome</keyword>
<dbReference type="OrthoDB" id="282689at2"/>
<gene>
    <name evidence="1" type="ORF">KS4_34060</name>
</gene>
<organism evidence="1 2">
    <name type="scientific">Poriferisphaera corsica</name>
    <dbReference type="NCBI Taxonomy" id="2528020"/>
    <lineage>
        <taxon>Bacteria</taxon>
        <taxon>Pseudomonadati</taxon>
        <taxon>Planctomycetota</taxon>
        <taxon>Phycisphaerae</taxon>
        <taxon>Phycisphaerales</taxon>
        <taxon>Phycisphaeraceae</taxon>
        <taxon>Poriferisphaera</taxon>
    </lineage>
</organism>
<dbReference type="AlphaFoldDB" id="A0A517YYN9"/>
<dbReference type="KEGG" id="pcor:KS4_34060"/>
<evidence type="ECO:0000313" key="1">
    <source>
        <dbReference type="EMBL" id="QDU35325.1"/>
    </source>
</evidence>
<dbReference type="InterPro" id="IPR011463">
    <property type="entry name" value="DUF1569"/>
</dbReference>
<evidence type="ECO:0008006" key="3">
    <source>
        <dbReference type="Google" id="ProtNLM"/>
    </source>
</evidence>
<sequence>MNHLAYEDGRVVGKRGLRFAEVNDAAREAEQLLASGYTEIGEWSLAENCAHLRKTFEYSVDGFPVKLPLWMRIIIKIAISKKKVFREGFKPGIKLSGRFAALLPGENLNDAEEVAKLKKAITRFQQSNTSMPSPVLGTMSFEDWKILHCRHCEHHLGMLRPKG</sequence>
<dbReference type="Gene3D" id="1.20.120.450">
    <property type="entry name" value="dinb family like domain"/>
    <property type="match status" value="1"/>
</dbReference>
<evidence type="ECO:0000313" key="2">
    <source>
        <dbReference type="Proteomes" id="UP000317369"/>
    </source>
</evidence>
<accession>A0A517YYN9</accession>